<accession>A0A1I5FX71</accession>
<sequence>MTDTDVDALLIGGGVASAAAAAELRKQGFAGSIALVTRELDPPYRRPPITKQLLGPEAGDTDLAVVSPQWWDDNDVQLRTRSAVLSLDTETRTATLADKTEIRYRSALLATGAMVRRLSLPGSANAGIHYLRAPANAHKLRAQAAAAHRAVLVGGSFISAEVAASLTESGVECTMVMPERAPLETAFGPEVASHVARLLTARGVTLVCGEQVSEFTGDGTATGVRTASGRDIPGDLVVVGAGAVPDTKLARKAGLRLGPSGGILCDRTLCTSATGHWAAGDVCEYHSEVHGRALRVEHEDHAIAQGVTAAHGILGQPVAHREVPYFWTELAGWARFEYVGPATQWDRTRVTGSWDSDFTVWYERGGRVVAALTSGRPEDLDRARAEIVGA</sequence>
<dbReference type="InterPro" id="IPR036188">
    <property type="entry name" value="FAD/NAD-bd_sf"/>
</dbReference>
<dbReference type="GO" id="GO:0005737">
    <property type="term" value="C:cytoplasm"/>
    <property type="evidence" value="ECO:0007669"/>
    <property type="project" value="TreeGrafter"/>
</dbReference>
<dbReference type="RefSeq" id="WP_167545214.1">
    <property type="nucleotide sequence ID" value="NZ_FOWC01000001.1"/>
</dbReference>
<dbReference type="GO" id="GO:0016651">
    <property type="term" value="F:oxidoreductase activity, acting on NAD(P)H"/>
    <property type="evidence" value="ECO:0007669"/>
    <property type="project" value="TreeGrafter"/>
</dbReference>
<dbReference type="Gene3D" id="3.50.50.60">
    <property type="entry name" value="FAD/NAD(P)-binding domain"/>
    <property type="match status" value="2"/>
</dbReference>
<dbReference type="PRINTS" id="PR00368">
    <property type="entry name" value="FADPNR"/>
</dbReference>
<keyword evidence="6" id="KW-0223">Dioxygenase</keyword>
<dbReference type="Proteomes" id="UP000199137">
    <property type="component" value="Unassembled WGS sequence"/>
</dbReference>
<evidence type="ECO:0000259" key="5">
    <source>
        <dbReference type="Pfam" id="PF07992"/>
    </source>
</evidence>
<proteinExistence type="predicted"/>
<evidence type="ECO:0000256" key="1">
    <source>
        <dbReference type="ARBA" id="ARBA00001974"/>
    </source>
</evidence>
<evidence type="ECO:0000256" key="4">
    <source>
        <dbReference type="ARBA" id="ARBA00023002"/>
    </source>
</evidence>
<dbReference type="SUPFAM" id="SSF55424">
    <property type="entry name" value="FAD/NAD-linked reductases, dimerisation (C-terminal) domain"/>
    <property type="match status" value="1"/>
</dbReference>
<dbReference type="STRING" id="112413.SAMN05421854_1011324"/>
<dbReference type="InterPro" id="IPR016156">
    <property type="entry name" value="FAD/NAD-linked_Rdtase_dimer_sf"/>
</dbReference>
<reference evidence="6 7" key="1">
    <citation type="submission" date="2016-10" db="EMBL/GenBank/DDBJ databases">
        <authorList>
            <person name="de Groot N.N."/>
        </authorList>
    </citation>
    <scope>NUCLEOTIDE SEQUENCE [LARGE SCALE GENOMIC DNA]</scope>
    <source>
        <strain evidence="6 7">DSM 44637</strain>
    </source>
</reference>
<evidence type="ECO:0000256" key="3">
    <source>
        <dbReference type="ARBA" id="ARBA00022827"/>
    </source>
</evidence>
<dbReference type="Gene3D" id="3.30.390.30">
    <property type="match status" value="1"/>
</dbReference>
<name>A0A1I5FX71_9PSEU</name>
<feature type="domain" description="FAD/NAD(P)-binding" evidence="5">
    <location>
        <begin position="8"/>
        <end position="306"/>
    </location>
</feature>
<protein>
    <submittedName>
        <fullName evidence="6">3-phenylpropionate/trans-cinnamate dioxygenase ferredoxin reductase subunit</fullName>
    </submittedName>
</protein>
<dbReference type="PRINTS" id="PR00411">
    <property type="entry name" value="PNDRDTASEI"/>
</dbReference>
<dbReference type="PANTHER" id="PTHR43557">
    <property type="entry name" value="APOPTOSIS-INDUCING FACTOR 1"/>
    <property type="match status" value="1"/>
</dbReference>
<dbReference type="PANTHER" id="PTHR43557:SF2">
    <property type="entry name" value="RIESKE DOMAIN-CONTAINING PROTEIN-RELATED"/>
    <property type="match status" value="1"/>
</dbReference>
<keyword evidence="3" id="KW-0274">FAD</keyword>
<dbReference type="EMBL" id="FOWC01000001">
    <property type="protein sequence ID" value="SFO28203.1"/>
    <property type="molecule type" value="Genomic_DNA"/>
</dbReference>
<keyword evidence="4" id="KW-0560">Oxidoreductase</keyword>
<dbReference type="AlphaFoldDB" id="A0A1I5FX71"/>
<comment type="cofactor">
    <cofactor evidence="1">
        <name>FAD</name>
        <dbReference type="ChEBI" id="CHEBI:57692"/>
    </cofactor>
</comment>
<evidence type="ECO:0000256" key="2">
    <source>
        <dbReference type="ARBA" id="ARBA00022630"/>
    </source>
</evidence>
<gene>
    <name evidence="6" type="ORF">SAMN05421854_1011324</name>
</gene>
<organism evidence="6 7">
    <name type="scientific">Amycolatopsis rubida</name>
    <dbReference type="NCBI Taxonomy" id="112413"/>
    <lineage>
        <taxon>Bacteria</taxon>
        <taxon>Bacillati</taxon>
        <taxon>Actinomycetota</taxon>
        <taxon>Actinomycetes</taxon>
        <taxon>Pseudonocardiales</taxon>
        <taxon>Pseudonocardiaceae</taxon>
        <taxon>Amycolatopsis</taxon>
    </lineage>
</organism>
<dbReference type="GO" id="GO:0051213">
    <property type="term" value="F:dioxygenase activity"/>
    <property type="evidence" value="ECO:0007669"/>
    <property type="project" value="UniProtKB-KW"/>
</dbReference>
<dbReference type="InterPro" id="IPR023753">
    <property type="entry name" value="FAD/NAD-binding_dom"/>
</dbReference>
<evidence type="ECO:0000313" key="7">
    <source>
        <dbReference type="Proteomes" id="UP000199137"/>
    </source>
</evidence>
<dbReference type="Pfam" id="PF07992">
    <property type="entry name" value="Pyr_redox_2"/>
    <property type="match status" value="1"/>
</dbReference>
<keyword evidence="2" id="KW-0285">Flavoprotein</keyword>
<dbReference type="InterPro" id="IPR050446">
    <property type="entry name" value="FAD-oxidoreductase/Apoptosis"/>
</dbReference>
<evidence type="ECO:0000313" key="6">
    <source>
        <dbReference type="EMBL" id="SFO28203.1"/>
    </source>
</evidence>
<dbReference type="SUPFAM" id="SSF51905">
    <property type="entry name" value="FAD/NAD(P)-binding domain"/>
    <property type="match status" value="1"/>
</dbReference>